<keyword evidence="5" id="KW-0805">Transcription regulation</keyword>
<evidence type="ECO:0000259" key="8">
    <source>
        <dbReference type="Pfam" id="PF04316"/>
    </source>
</evidence>
<organism evidence="9 10">
    <name type="scientific">Radiobacillus deserti</name>
    <dbReference type="NCBI Taxonomy" id="2594883"/>
    <lineage>
        <taxon>Bacteria</taxon>
        <taxon>Bacillati</taxon>
        <taxon>Bacillota</taxon>
        <taxon>Bacilli</taxon>
        <taxon>Bacillales</taxon>
        <taxon>Bacillaceae</taxon>
        <taxon>Radiobacillus</taxon>
    </lineage>
</organism>
<evidence type="ECO:0000256" key="6">
    <source>
        <dbReference type="ARBA" id="ARBA00023163"/>
    </source>
</evidence>
<keyword evidence="6" id="KW-0804">Transcription</keyword>
<feature type="region of interest" description="Disordered" evidence="7">
    <location>
        <begin position="1"/>
        <end position="20"/>
    </location>
</feature>
<name>A0A516KIQ9_9BACI</name>
<keyword evidence="9" id="KW-0282">Flagellum</keyword>
<dbReference type="NCBIfam" id="TIGR03824">
    <property type="entry name" value="FlgM_jcvi"/>
    <property type="match status" value="1"/>
</dbReference>
<keyword evidence="4" id="KW-1005">Bacterial flagellum biogenesis</keyword>
<evidence type="ECO:0000313" key="10">
    <source>
        <dbReference type="Proteomes" id="UP000315215"/>
    </source>
</evidence>
<evidence type="ECO:0000313" key="9">
    <source>
        <dbReference type="EMBL" id="QDP41284.1"/>
    </source>
</evidence>
<dbReference type="GO" id="GO:0045892">
    <property type="term" value="P:negative regulation of DNA-templated transcription"/>
    <property type="evidence" value="ECO:0007669"/>
    <property type="project" value="InterPro"/>
</dbReference>
<evidence type="ECO:0000256" key="7">
    <source>
        <dbReference type="SAM" id="MobiDB-lite"/>
    </source>
</evidence>
<dbReference type="OrthoDB" id="2991036at2"/>
<dbReference type="GO" id="GO:0044781">
    <property type="term" value="P:bacterial-type flagellum organization"/>
    <property type="evidence" value="ECO:0007669"/>
    <property type="project" value="UniProtKB-KW"/>
</dbReference>
<dbReference type="Pfam" id="PF04316">
    <property type="entry name" value="FlgM"/>
    <property type="match status" value="1"/>
</dbReference>
<dbReference type="InterPro" id="IPR035890">
    <property type="entry name" value="Anti-sigma-28_factor_FlgM_sf"/>
</dbReference>
<feature type="domain" description="Anti-sigma-28 factor FlgM C-terminal" evidence="8">
    <location>
        <begin position="32"/>
        <end position="82"/>
    </location>
</feature>
<dbReference type="AlphaFoldDB" id="A0A516KIQ9"/>
<dbReference type="RefSeq" id="WP_143895673.1">
    <property type="nucleotide sequence ID" value="NZ_CP041666.1"/>
</dbReference>
<sequence length="88" mass="10226">MKIQGPNHSNFNPYTKQIQRQQEIRKEIAKEDKVQISNQAKQLQENTKPDPARLEKIEQLKQAVEAGSYQVDAKETAKKMLNFWSNKA</sequence>
<dbReference type="EMBL" id="CP041666">
    <property type="protein sequence ID" value="QDP41284.1"/>
    <property type="molecule type" value="Genomic_DNA"/>
</dbReference>
<dbReference type="SUPFAM" id="SSF101498">
    <property type="entry name" value="Anti-sigma factor FlgM"/>
    <property type="match status" value="1"/>
</dbReference>
<feature type="compositionally biased region" description="Polar residues" evidence="7">
    <location>
        <begin position="1"/>
        <end position="15"/>
    </location>
</feature>
<keyword evidence="3" id="KW-0678">Repressor</keyword>
<evidence type="ECO:0000256" key="3">
    <source>
        <dbReference type="ARBA" id="ARBA00022491"/>
    </source>
</evidence>
<keyword evidence="9" id="KW-0966">Cell projection</keyword>
<dbReference type="InterPro" id="IPR007412">
    <property type="entry name" value="FlgM"/>
</dbReference>
<accession>A0A516KIQ9</accession>
<reference evidence="9 10" key="1">
    <citation type="submission" date="2019-07" db="EMBL/GenBank/DDBJ databases">
        <authorList>
            <person name="Li J."/>
        </authorList>
    </citation>
    <scope>NUCLEOTIDE SEQUENCE [LARGE SCALE GENOMIC DNA]</scope>
    <source>
        <strain evidence="9 10">TKL69</strain>
    </source>
</reference>
<comment type="similarity">
    <text evidence="1">Belongs to the FlgM family.</text>
</comment>
<evidence type="ECO:0000256" key="1">
    <source>
        <dbReference type="ARBA" id="ARBA00005322"/>
    </source>
</evidence>
<dbReference type="Proteomes" id="UP000315215">
    <property type="component" value="Chromosome"/>
</dbReference>
<dbReference type="KEGG" id="aqt:FN924_14480"/>
<protein>
    <recommendedName>
        <fullName evidence="2">Negative regulator of flagellin synthesis</fullName>
    </recommendedName>
</protein>
<keyword evidence="10" id="KW-1185">Reference proteome</keyword>
<proteinExistence type="inferred from homology"/>
<evidence type="ECO:0000256" key="5">
    <source>
        <dbReference type="ARBA" id="ARBA00023015"/>
    </source>
</evidence>
<keyword evidence="9" id="KW-0969">Cilium</keyword>
<dbReference type="InterPro" id="IPR031316">
    <property type="entry name" value="FlgM_C"/>
</dbReference>
<evidence type="ECO:0000256" key="4">
    <source>
        <dbReference type="ARBA" id="ARBA00022795"/>
    </source>
</evidence>
<gene>
    <name evidence="9" type="primary">flgM</name>
    <name evidence="9" type="ORF">FN924_14480</name>
</gene>
<evidence type="ECO:0000256" key="2">
    <source>
        <dbReference type="ARBA" id="ARBA00017823"/>
    </source>
</evidence>
<feature type="compositionally biased region" description="Polar residues" evidence="7">
    <location>
        <begin position="35"/>
        <end position="46"/>
    </location>
</feature>
<feature type="region of interest" description="Disordered" evidence="7">
    <location>
        <begin position="31"/>
        <end position="51"/>
    </location>
</feature>